<feature type="non-terminal residue" evidence="2">
    <location>
        <position position="175"/>
    </location>
</feature>
<sequence>MPRAPVVGCHGPPLGHAVGAMAARGKEPRRGSTPETGRDPLVPLAMWAHSGKERLVKGTLRWELNFLGEETAGASATRAECLEAAPHCTTRSRQMESLYYLSWSSRGKCCCHCNAAERSRASSPAAPSARRGARASWPGCPPGARPAPRSCAARRWRAPCASLPEHGAGAASMAP</sequence>
<evidence type="ECO:0000313" key="3">
    <source>
        <dbReference type="Proteomes" id="UP001189429"/>
    </source>
</evidence>
<dbReference type="EMBL" id="CAUYUJ010014230">
    <property type="protein sequence ID" value="CAK0838534.1"/>
    <property type="molecule type" value="Genomic_DNA"/>
</dbReference>
<evidence type="ECO:0000256" key="1">
    <source>
        <dbReference type="SAM" id="MobiDB-lite"/>
    </source>
</evidence>
<organism evidence="2 3">
    <name type="scientific">Prorocentrum cordatum</name>
    <dbReference type="NCBI Taxonomy" id="2364126"/>
    <lineage>
        <taxon>Eukaryota</taxon>
        <taxon>Sar</taxon>
        <taxon>Alveolata</taxon>
        <taxon>Dinophyceae</taxon>
        <taxon>Prorocentrales</taxon>
        <taxon>Prorocentraceae</taxon>
        <taxon>Prorocentrum</taxon>
    </lineage>
</organism>
<feature type="compositionally biased region" description="Basic and acidic residues" evidence="1">
    <location>
        <begin position="24"/>
        <end position="38"/>
    </location>
</feature>
<dbReference type="Proteomes" id="UP001189429">
    <property type="component" value="Unassembled WGS sequence"/>
</dbReference>
<evidence type="ECO:0000313" key="2">
    <source>
        <dbReference type="EMBL" id="CAK0838534.1"/>
    </source>
</evidence>
<name>A0ABN9T0S8_9DINO</name>
<evidence type="ECO:0008006" key="4">
    <source>
        <dbReference type="Google" id="ProtNLM"/>
    </source>
</evidence>
<reference evidence="2" key="1">
    <citation type="submission" date="2023-10" db="EMBL/GenBank/DDBJ databases">
        <authorList>
            <person name="Chen Y."/>
            <person name="Shah S."/>
            <person name="Dougan E. K."/>
            <person name="Thang M."/>
            <person name="Chan C."/>
        </authorList>
    </citation>
    <scope>NUCLEOTIDE SEQUENCE [LARGE SCALE GENOMIC DNA]</scope>
</reference>
<feature type="non-terminal residue" evidence="2">
    <location>
        <position position="1"/>
    </location>
</feature>
<comment type="caution">
    <text evidence="2">The sequence shown here is derived from an EMBL/GenBank/DDBJ whole genome shotgun (WGS) entry which is preliminary data.</text>
</comment>
<feature type="region of interest" description="Disordered" evidence="1">
    <location>
        <begin position="17"/>
        <end position="41"/>
    </location>
</feature>
<protein>
    <recommendedName>
        <fullName evidence="4">Phospholipase B-like</fullName>
    </recommendedName>
</protein>
<accession>A0ABN9T0S8</accession>
<proteinExistence type="predicted"/>
<feature type="compositionally biased region" description="Low complexity" evidence="1">
    <location>
        <begin position="122"/>
        <end position="138"/>
    </location>
</feature>
<gene>
    <name evidence="2" type="ORF">PCOR1329_LOCUS34467</name>
</gene>
<keyword evidence="3" id="KW-1185">Reference proteome</keyword>
<feature type="region of interest" description="Disordered" evidence="1">
    <location>
        <begin position="122"/>
        <end position="149"/>
    </location>
</feature>